<dbReference type="OrthoDB" id="5241899at2"/>
<evidence type="ECO:0000313" key="4">
    <source>
        <dbReference type="Proteomes" id="UP000198215"/>
    </source>
</evidence>
<organism evidence="3 4">
    <name type="scientific">Micromonospora coxensis</name>
    <dbReference type="NCBI Taxonomy" id="356852"/>
    <lineage>
        <taxon>Bacteria</taxon>
        <taxon>Bacillati</taxon>
        <taxon>Actinomycetota</taxon>
        <taxon>Actinomycetes</taxon>
        <taxon>Micromonosporales</taxon>
        <taxon>Micromonosporaceae</taxon>
        <taxon>Micromonospora</taxon>
    </lineage>
</organism>
<proteinExistence type="predicted"/>
<evidence type="ECO:0000256" key="1">
    <source>
        <dbReference type="SAM" id="MobiDB-lite"/>
    </source>
</evidence>
<keyword evidence="2" id="KW-1133">Transmembrane helix</keyword>
<keyword evidence="2" id="KW-0472">Membrane</keyword>
<name>A0A1C5H8M9_9ACTN</name>
<feature type="transmembrane region" description="Helical" evidence="2">
    <location>
        <begin position="333"/>
        <end position="351"/>
    </location>
</feature>
<reference evidence="4" key="1">
    <citation type="submission" date="2016-06" db="EMBL/GenBank/DDBJ databases">
        <authorList>
            <person name="Varghese N."/>
            <person name="Submissions Spin"/>
        </authorList>
    </citation>
    <scope>NUCLEOTIDE SEQUENCE [LARGE SCALE GENOMIC DNA]</scope>
    <source>
        <strain evidence="4">DSM 45161</strain>
    </source>
</reference>
<evidence type="ECO:0000313" key="3">
    <source>
        <dbReference type="EMBL" id="SCG42386.1"/>
    </source>
</evidence>
<dbReference type="RefSeq" id="WP_157744937.1">
    <property type="nucleotide sequence ID" value="NZ_LT607753.1"/>
</dbReference>
<feature type="transmembrane region" description="Helical" evidence="2">
    <location>
        <begin position="176"/>
        <end position="196"/>
    </location>
</feature>
<feature type="transmembrane region" description="Helical" evidence="2">
    <location>
        <begin position="243"/>
        <end position="263"/>
    </location>
</feature>
<dbReference type="AlphaFoldDB" id="A0A1C5H8M9"/>
<sequence>MTRSAVAPDPAGREAGRSTPTAGPVVRPASRRDDLVTVVLGACLIAGAMSDGWAHANIVDTIEGFFTPWHGLLYAGFAGTAGWVLWLAYQRRDAAPRWWRDGWPAGYRAGALGIAVFLVGGLGDMVWHETLGVEVGLDAAFSPSHLLIDAGAVLLLTSPLRSWWASGEGGTRAVTGVLSMTLGVMAPTILLTHSSAFLTAAPTEAIGAYGNQGPAILGVDAYLVTTVLLVVPFLWAHRRRATVGAGTALVAGVALFDLVMFEFPAPQTVAALTALLGALLADVALLRLDAVRGRDAALRLPIAGALYAGLVWAGHLLGLALTDGLRWTPEVSGGLVTLTAIVGAVLGGLAARPSPADRTA</sequence>
<keyword evidence="2" id="KW-0812">Transmembrane</keyword>
<feature type="transmembrane region" description="Helical" evidence="2">
    <location>
        <begin position="269"/>
        <end position="288"/>
    </location>
</feature>
<dbReference type="EMBL" id="LT607753">
    <property type="protein sequence ID" value="SCG42386.1"/>
    <property type="molecule type" value="Genomic_DNA"/>
</dbReference>
<feature type="transmembrane region" description="Helical" evidence="2">
    <location>
        <begin position="300"/>
        <end position="321"/>
    </location>
</feature>
<protein>
    <submittedName>
        <fullName evidence="3">Uncharacterized protein</fullName>
    </submittedName>
</protein>
<feature type="region of interest" description="Disordered" evidence="1">
    <location>
        <begin position="1"/>
        <end position="27"/>
    </location>
</feature>
<feature type="transmembrane region" description="Helical" evidence="2">
    <location>
        <begin position="147"/>
        <end position="164"/>
    </location>
</feature>
<feature type="transmembrane region" description="Helical" evidence="2">
    <location>
        <begin position="68"/>
        <end position="89"/>
    </location>
</feature>
<evidence type="ECO:0000256" key="2">
    <source>
        <dbReference type="SAM" id="Phobius"/>
    </source>
</evidence>
<feature type="transmembrane region" description="Helical" evidence="2">
    <location>
        <begin position="35"/>
        <end position="56"/>
    </location>
</feature>
<feature type="transmembrane region" description="Helical" evidence="2">
    <location>
        <begin position="109"/>
        <end position="127"/>
    </location>
</feature>
<dbReference type="Proteomes" id="UP000198215">
    <property type="component" value="Chromosome I"/>
</dbReference>
<feature type="transmembrane region" description="Helical" evidence="2">
    <location>
        <begin position="216"/>
        <end position="236"/>
    </location>
</feature>
<accession>A0A1C5H8M9</accession>
<keyword evidence="4" id="KW-1185">Reference proteome</keyword>
<gene>
    <name evidence="3" type="ORF">GA0070614_0972</name>
</gene>